<dbReference type="Proteomes" id="UP001460270">
    <property type="component" value="Unassembled WGS sequence"/>
</dbReference>
<evidence type="ECO:0000256" key="1">
    <source>
        <dbReference type="SAM" id="MobiDB-lite"/>
    </source>
</evidence>
<dbReference type="EMBL" id="JBBPFD010000005">
    <property type="protein sequence ID" value="KAK7925882.1"/>
    <property type="molecule type" value="Genomic_DNA"/>
</dbReference>
<proteinExistence type="predicted"/>
<sequence>MVKENQIRHVSRCVSAPLLPHVEQSARLQQQQQQQQGKAMRGADLTSLSPLFGGVSIIAWSPPLFPLPIPGLSLSPALASSSSPTVLWEEVQHFAAPSITDTRDTDKSRSGEREEGARKKEKKVTHNVDM</sequence>
<name>A0AAW0PRT7_9GOBI</name>
<gene>
    <name evidence="2" type="ORF">WMY93_008192</name>
</gene>
<feature type="compositionally biased region" description="Basic and acidic residues" evidence="1">
    <location>
        <begin position="101"/>
        <end position="130"/>
    </location>
</feature>
<organism evidence="2 3">
    <name type="scientific">Mugilogobius chulae</name>
    <name type="common">yellowstripe goby</name>
    <dbReference type="NCBI Taxonomy" id="88201"/>
    <lineage>
        <taxon>Eukaryota</taxon>
        <taxon>Metazoa</taxon>
        <taxon>Chordata</taxon>
        <taxon>Craniata</taxon>
        <taxon>Vertebrata</taxon>
        <taxon>Euteleostomi</taxon>
        <taxon>Actinopterygii</taxon>
        <taxon>Neopterygii</taxon>
        <taxon>Teleostei</taxon>
        <taxon>Neoteleostei</taxon>
        <taxon>Acanthomorphata</taxon>
        <taxon>Gobiaria</taxon>
        <taxon>Gobiiformes</taxon>
        <taxon>Gobioidei</taxon>
        <taxon>Gobiidae</taxon>
        <taxon>Gobionellinae</taxon>
        <taxon>Mugilogobius</taxon>
    </lineage>
</organism>
<protein>
    <submittedName>
        <fullName evidence="2">Uncharacterized protein</fullName>
    </submittedName>
</protein>
<evidence type="ECO:0000313" key="3">
    <source>
        <dbReference type="Proteomes" id="UP001460270"/>
    </source>
</evidence>
<reference evidence="3" key="1">
    <citation type="submission" date="2024-04" db="EMBL/GenBank/DDBJ databases">
        <title>Salinicola lusitanus LLJ914,a marine bacterium isolated from the Okinawa Trough.</title>
        <authorList>
            <person name="Li J."/>
        </authorList>
    </citation>
    <scope>NUCLEOTIDE SEQUENCE [LARGE SCALE GENOMIC DNA]</scope>
</reference>
<comment type="caution">
    <text evidence="2">The sequence shown here is derived from an EMBL/GenBank/DDBJ whole genome shotgun (WGS) entry which is preliminary data.</text>
</comment>
<evidence type="ECO:0000313" key="2">
    <source>
        <dbReference type="EMBL" id="KAK7925882.1"/>
    </source>
</evidence>
<keyword evidence="3" id="KW-1185">Reference proteome</keyword>
<dbReference type="AlphaFoldDB" id="A0AAW0PRT7"/>
<accession>A0AAW0PRT7</accession>
<feature type="region of interest" description="Disordered" evidence="1">
    <location>
        <begin position="97"/>
        <end position="130"/>
    </location>
</feature>